<comment type="caution">
    <text evidence="2">The sequence shown here is derived from an EMBL/GenBank/DDBJ whole genome shotgun (WGS) entry which is preliminary data.</text>
</comment>
<dbReference type="Proteomes" id="UP000604046">
    <property type="component" value="Unassembled WGS sequence"/>
</dbReference>
<evidence type="ECO:0000313" key="3">
    <source>
        <dbReference type="Proteomes" id="UP000604046"/>
    </source>
</evidence>
<gene>
    <name evidence="2" type="ORF">SNAT2548_LOCUS33501</name>
</gene>
<feature type="transmembrane region" description="Helical" evidence="1">
    <location>
        <begin position="178"/>
        <end position="196"/>
    </location>
</feature>
<evidence type="ECO:0000256" key="1">
    <source>
        <dbReference type="SAM" id="Phobius"/>
    </source>
</evidence>
<keyword evidence="1" id="KW-1133">Transmembrane helix</keyword>
<dbReference type="PROSITE" id="PS51257">
    <property type="entry name" value="PROKAR_LIPOPROTEIN"/>
    <property type="match status" value="1"/>
</dbReference>
<reference evidence="2" key="1">
    <citation type="submission" date="2021-02" db="EMBL/GenBank/DDBJ databases">
        <authorList>
            <person name="Dougan E. K."/>
            <person name="Rhodes N."/>
            <person name="Thang M."/>
            <person name="Chan C."/>
        </authorList>
    </citation>
    <scope>NUCLEOTIDE SEQUENCE</scope>
</reference>
<feature type="transmembrane region" description="Helical" evidence="1">
    <location>
        <begin position="251"/>
        <end position="273"/>
    </location>
</feature>
<keyword evidence="1" id="KW-0812">Transmembrane</keyword>
<sequence>MLEQTRAYPKLALSFVVSTAALTGCVVELIKTRLIDWVDKQPWRARMLPLQQGLMHNFGYSKASTSDERVVVDNYCFVIAICSHHLVVSMALAPAALLGWDAAGFIGQSLFYVGALGDVAFSVYDAAQITLRTFFPSSFRRLGVQVPVKYFVVMVCLHHTLSMMLTVPMLLYYPSMRAFHLIMCSQLLVGGISFLLGCYKVTLDTQHSRREFLQCKAIVLIQFLAICCTRGYLWVSQALDAMMVFYGQGDTAFLCVALVGFLLMSLFNLLTLLDSTKAVMKWLPMQMPPKGGRKLDCHERELKVISHEGMRRAQCASRVALTTQ</sequence>
<proteinExistence type="predicted"/>
<dbReference type="OrthoDB" id="412987at2759"/>
<keyword evidence="1" id="KW-0472">Membrane</keyword>
<feature type="transmembrane region" description="Helical" evidence="1">
    <location>
        <begin position="109"/>
        <end position="127"/>
    </location>
</feature>
<feature type="transmembrane region" description="Helical" evidence="1">
    <location>
        <begin position="75"/>
        <end position="97"/>
    </location>
</feature>
<dbReference type="EMBL" id="CAJNDS010002760">
    <property type="protein sequence ID" value="CAE7587869.1"/>
    <property type="molecule type" value="Genomic_DNA"/>
</dbReference>
<keyword evidence="3" id="KW-1185">Reference proteome</keyword>
<dbReference type="AlphaFoldDB" id="A0A812UWG0"/>
<name>A0A812UWG0_9DINO</name>
<evidence type="ECO:0008006" key="4">
    <source>
        <dbReference type="Google" id="ProtNLM"/>
    </source>
</evidence>
<feature type="transmembrane region" description="Helical" evidence="1">
    <location>
        <begin position="217"/>
        <end position="239"/>
    </location>
</feature>
<feature type="transmembrane region" description="Helical" evidence="1">
    <location>
        <begin position="148"/>
        <end position="172"/>
    </location>
</feature>
<accession>A0A812UWG0</accession>
<organism evidence="2 3">
    <name type="scientific">Symbiodinium natans</name>
    <dbReference type="NCBI Taxonomy" id="878477"/>
    <lineage>
        <taxon>Eukaryota</taxon>
        <taxon>Sar</taxon>
        <taxon>Alveolata</taxon>
        <taxon>Dinophyceae</taxon>
        <taxon>Suessiales</taxon>
        <taxon>Symbiodiniaceae</taxon>
        <taxon>Symbiodinium</taxon>
    </lineage>
</organism>
<evidence type="ECO:0000313" key="2">
    <source>
        <dbReference type="EMBL" id="CAE7587869.1"/>
    </source>
</evidence>
<protein>
    <recommendedName>
        <fullName evidence="4">TLC domain-containing protein</fullName>
    </recommendedName>
</protein>